<evidence type="ECO:0000256" key="5">
    <source>
        <dbReference type="ARBA" id="ARBA00022750"/>
    </source>
</evidence>
<comment type="function">
    <text evidence="7">Not known. Could be involved in the processing of hydrogenase.</text>
</comment>
<gene>
    <name evidence="10" type="primary">hupD</name>
    <name evidence="10" type="ORF">SAE02_35150</name>
</gene>
<sequence length="203" mass="21848">MTIDAARPVLVLGIGNILWADEGFGVRCVEELHRRWSFPDDVLVMDGGTQGLYLVHYVQAAKRVIVFDAIDYGEQPGTLKLVRGEEVPKFTGAKKMSLHQTGFQDVLSAAELLGGVLDDILLIGVQAEELEDYGGSLTDPVRAQLEPALSIACRQLADWGYPANPRSGAPAPLLHGGIALGDYEAGRPSPDDACRVGDSRFFG</sequence>
<comment type="similarity">
    <text evidence="1">Belongs to the peptidase A31 family.</text>
</comment>
<dbReference type="FunFam" id="3.40.50.1450:FF:000002">
    <property type="entry name" value="Hydrogenase 1 maturation protease"/>
    <property type="match status" value="1"/>
</dbReference>
<proteinExistence type="inferred from homology"/>
<dbReference type="InterPro" id="IPR000671">
    <property type="entry name" value="Peptidase_A31"/>
</dbReference>
<keyword evidence="5" id="KW-0064">Aspartyl protease</keyword>
<keyword evidence="6" id="KW-0378">Hydrolase</keyword>
<accession>A0A512DSD4</accession>
<evidence type="ECO:0000256" key="1">
    <source>
        <dbReference type="ARBA" id="ARBA00006814"/>
    </source>
</evidence>
<name>A0A512DSD4_9PROT</name>
<keyword evidence="3" id="KW-0645">Protease</keyword>
<keyword evidence="11" id="KW-1185">Reference proteome</keyword>
<feature type="binding site" evidence="9">
    <location>
        <position position="22"/>
    </location>
    <ligand>
        <name>Ni(2+)</name>
        <dbReference type="ChEBI" id="CHEBI:49786"/>
    </ligand>
</feature>
<evidence type="ECO:0000256" key="9">
    <source>
        <dbReference type="PIRSR" id="PIRSR604419-1"/>
    </source>
</evidence>
<keyword evidence="2 9" id="KW-0533">Nickel</keyword>
<dbReference type="Proteomes" id="UP000321523">
    <property type="component" value="Unassembled WGS sequence"/>
</dbReference>
<comment type="caution">
    <text evidence="10">The sequence shown here is derived from an EMBL/GenBank/DDBJ whole genome shotgun (WGS) entry which is preliminary data.</text>
</comment>
<dbReference type="InterPro" id="IPR004419">
    <property type="entry name" value="Pept_A31_hyd_express"/>
</dbReference>
<dbReference type="InterPro" id="IPR023430">
    <property type="entry name" value="Pept_HybD-like_dom_sf"/>
</dbReference>
<dbReference type="NCBIfam" id="TIGR00072">
    <property type="entry name" value="hydrog_prot"/>
    <property type="match status" value="1"/>
</dbReference>
<dbReference type="EMBL" id="BJYZ01000015">
    <property type="protein sequence ID" value="GEO39367.1"/>
    <property type="molecule type" value="Genomic_DNA"/>
</dbReference>
<evidence type="ECO:0000256" key="7">
    <source>
        <dbReference type="ARBA" id="ARBA00058324"/>
    </source>
</evidence>
<dbReference type="GO" id="GO:0046872">
    <property type="term" value="F:metal ion binding"/>
    <property type="evidence" value="ECO:0007669"/>
    <property type="project" value="UniProtKB-KW"/>
</dbReference>
<evidence type="ECO:0000256" key="4">
    <source>
        <dbReference type="ARBA" id="ARBA00022723"/>
    </source>
</evidence>
<dbReference type="PANTHER" id="PTHR30302">
    <property type="entry name" value="HYDROGENASE 1 MATURATION PROTEASE"/>
    <property type="match status" value="1"/>
</dbReference>
<dbReference type="SUPFAM" id="SSF53163">
    <property type="entry name" value="HybD-like"/>
    <property type="match status" value="1"/>
</dbReference>
<organism evidence="10 11">
    <name type="scientific">Skermanella aerolata</name>
    <dbReference type="NCBI Taxonomy" id="393310"/>
    <lineage>
        <taxon>Bacteria</taxon>
        <taxon>Pseudomonadati</taxon>
        <taxon>Pseudomonadota</taxon>
        <taxon>Alphaproteobacteria</taxon>
        <taxon>Rhodospirillales</taxon>
        <taxon>Azospirillaceae</taxon>
        <taxon>Skermanella</taxon>
    </lineage>
</organism>
<feature type="binding site" evidence="9">
    <location>
        <position position="68"/>
    </location>
    <ligand>
        <name>Ni(2+)</name>
        <dbReference type="ChEBI" id="CHEBI:49786"/>
    </ligand>
</feature>
<keyword evidence="4 9" id="KW-0479">Metal-binding</keyword>
<evidence type="ECO:0000256" key="3">
    <source>
        <dbReference type="ARBA" id="ARBA00022670"/>
    </source>
</evidence>
<dbReference type="GO" id="GO:0016485">
    <property type="term" value="P:protein processing"/>
    <property type="evidence" value="ECO:0007669"/>
    <property type="project" value="InterPro"/>
</dbReference>
<dbReference type="Pfam" id="PF01750">
    <property type="entry name" value="HycI"/>
    <property type="match status" value="1"/>
</dbReference>
<reference evidence="10 11" key="1">
    <citation type="submission" date="2019-07" db="EMBL/GenBank/DDBJ databases">
        <title>Whole genome shotgun sequence of Skermanella aerolata NBRC 106429.</title>
        <authorList>
            <person name="Hosoyama A."/>
            <person name="Uohara A."/>
            <person name="Ohji S."/>
            <person name="Ichikawa N."/>
        </authorList>
    </citation>
    <scope>NUCLEOTIDE SEQUENCE [LARGE SCALE GENOMIC DNA]</scope>
    <source>
        <strain evidence="10 11">NBRC 106429</strain>
    </source>
</reference>
<evidence type="ECO:0000313" key="11">
    <source>
        <dbReference type="Proteomes" id="UP000321523"/>
    </source>
</evidence>
<evidence type="ECO:0000256" key="6">
    <source>
        <dbReference type="ARBA" id="ARBA00022801"/>
    </source>
</evidence>
<dbReference type="CDD" id="cd06062">
    <property type="entry name" value="H2MP_MemB-H2up"/>
    <property type="match status" value="1"/>
</dbReference>
<feature type="binding site" evidence="9">
    <location>
        <position position="99"/>
    </location>
    <ligand>
        <name>Ni(2+)</name>
        <dbReference type="ChEBI" id="CHEBI:49786"/>
    </ligand>
</feature>
<protein>
    <recommendedName>
        <fullName evidence="8">Hydrogenase expression/formation protein HupD</fullName>
    </recommendedName>
</protein>
<dbReference type="RefSeq" id="WP_211099322.1">
    <property type="nucleotide sequence ID" value="NZ_BJYZ01000015.1"/>
</dbReference>
<dbReference type="PANTHER" id="PTHR30302:SF1">
    <property type="entry name" value="HYDROGENASE 2 MATURATION PROTEASE"/>
    <property type="match status" value="1"/>
</dbReference>
<dbReference type="GO" id="GO:0008047">
    <property type="term" value="F:enzyme activator activity"/>
    <property type="evidence" value="ECO:0007669"/>
    <property type="project" value="InterPro"/>
</dbReference>
<dbReference type="AlphaFoldDB" id="A0A512DSD4"/>
<dbReference type="GO" id="GO:0004190">
    <property type="term" value="F:aspartic-type endopeptidase activity"/>
    <property type="evidence" value="ECO:0007669"/>
    <property type="project" value="UniProtKB-KW"/>
</dbReference>
<evidence type="ECO:0000256" key="2">
    <source>
        <dbReference type="ARBA" id="ARBA00022596"/>
    </source>
</evidence>
<evidence type="ECO:0000313" key="10">
    <source>
        <dbReference type="EMBL" id="GEO39367.1"/>
    </source>
</evidence>
<evidence type="ECO:0000256" key="8">
    <source>
        <dbReference type="ARBA" id="ARBA00067626"/>
    </source>
</evidence>
<dbReference type="PRINTS" id="PR00446">
    <property type="entry name" value="HYDRGNUPTAKE"/>
</dbReference>
<dbReference type="NCBIfam" id="TIGR00140">
    <property type="entry name" value="hupD"/>
    <property type="match status" value="1"/>
</dbReference>
<dbReference type="Gene3D" id="3.40.50.1450">
    <property type="entry name" value="HybD-like"/>
    <property type="match status" value="1"/>
</dbReference>